<organism evidence="1 2">
    <name type="scientific">Phytoactinopolyspora halotolerans</name>
    <dbReference type="NCBI Taxonomy" id="1981512"/>
    <lineage>
        <taxon>Bacteria</taxon>
        <taxon>Bacillati</taxon>
        <taxon>Actinomycetota</taxon>
        <taxon>Actinomycetes</taxon>
        <taxon>Jiangellales</taxon>
        <taxon>Jiangellaceae</taxon>
        <taxon>Phytoactinopolyspora</taxon>
    </lineage>
</organism>
<evidence type="ECO:0000313" key="1">
    <source>
        <dbReference type="EMBL" id="NEE01194.1"/>
    </source>
</evidence>
<protein>
    <submittedName>
        <fullName evidence="1">Uncharacterized protein</fullName>
    </submittedName>
</protein>
<sequence>MALVATTPPDDDVDPTDPLVSDVDGSLVAAKMKRARLRRSNGPALHPLWAFVEHGCQGTGHLQSHLHQGGQCRVEHLPTTSAWSRRH</sequence>
<gene>
    <name evidence="1" type="ORF">G1H10_13555</name>
</gene>
<dbReference type="AlphaFoldDB" id="A0A6L9S9A2"/>
<accession>A0A6L9S9A2</accession>
<comment type="caution">
    <text evidence="1">The sequence shown here is derived from an EMBL/GenBank/DDBJ whole genome shotgun (WGS) entry which is preliminary data.</text>
</comment>
<keyword evidence="2" id="KW-1185">Reference proteome</keyword>
<name>A0A6L9S9A2_9ACTN</name>
<proteinExistence type="predicted"/>
<reference evidence="1 2" key="1">
    <citation type="submission" date="2020-02" db="EMBL/GenBank/DDBJ databases">
        <authorList>
            <person name="Li X.-J."/>
            <person name="Han X.-M."/>
        </authorList>
    </citation>
    <scope>NUCLEOTIDE SEQUENCE [LARGE SCALE GENOMIC DNA]</scope>
    <source>
        <strain evidence="1 2">CCTCC AB 2017055</strain>
    </source>
</reference>
<dbReference type="Proteomes" id="UP000475214">
    <property type="component" value="Unassembled WGS sequence"/>
</dbReference>
<dbReference type="EMBL" id="JAAGOA010000008">
    <property type="protein sequence ID" value="NEE01194.1"/>
    <property type="molecule type" value="Genomic_DNA"/>
</dbReference>
<dbReference type="RefSeq" id="WP_163738341.1">
    <property type="nucleotide sequence ID" value="NZ_JAAGOA010000008.1"/>
</dbReference>
<evidence type="ECO:0000313" key="2">
    <source>
        <dbReference type="Proteomes" id="UP000475214"/>
    </source>
</evidence>